<accession>A0ABZ1C4Y8</accession>
<feature type="domain" description="FHA" evidence="1">
    <location>
        <begin position="63"/>
        <end position="115"/>
    </location>
</feature>
<gene>
    <name evidence="2" type="ORF">K1X11_017745</name>
</gene>
<protein>
    <submittedName>
        <fullName evidence="2">FHA domain-containing protein</fullName>
    </submittedName>
</protein>
<dbReference type="InterPro" id="IPR000253">
    <property type="entry name" value="FHA_dom"/>
</dbReference>
<proteinExistence type="predicted"/>
<dbReference type="RefSeq" id="WP_221030496.1">
    <property type="nucleotide sequence ID" value="NZ_CP139781.1"/>
</dbReference>
<dbReference type="SUPFAM" id="SSF49879">
    <property type="entry name" value="SMAD/FHA domain"/>
    <property type="match status" value="1"/>
</dbReference>
<dbReference type="PROSITE" id="PS50006">
    <property type="entry name" value="FHA_DOMAIN"/>
    <property type="match status" value="1"/>
</dbReference>
<dbReference type="Proteomes" id="UP000738431">
    <property type="component" value="Chromosome"/>
</dbReference>
<evidence type="ECO:0000313" key="2">
    <source>
        <dbReference type="EMBL" id="WRQ86659.1"/>
    </source>
</evidence>
<organism evidence="2 3">
    <name type="scientific">Actomonas aquatica</name>
    <dbReference type="NCBI Taxonomy" id="2866162"/>
    <lineage>
        <taxon>Bacteria</taxon>
        <taxon>Pseudomonadati</taxon>
        <taxon>Verrucomicrobiota</taxon>
        <taxon>Opitutia</taxon>
        <taxon>Opitutales</taxon>
        <taxon>Opitutaceae</taxon>
        <taxon>Actomonas</taxon>
    </lineage>
</organism>
<dbReference type="SMART" id="SM00240">
    <property type="entry name" value="FHA"/>
    <property type="match status" value="1"/>
</dbReference>
<evidence type="ECO:0000259" key="1">
    <source>
        <dbReference type="PROSITE" id="PS50006"/>
    </source>
</evidence>
<keyword evidence="3" id="KW-1185">Reference proteome</keyword>
<dbReference type="CDD" id="cd00060">
    <property type="entry name" value="FHA"/>
    <property type="match status" value="1"/>
</dbReference>
<sequence length="139" mass="15313">MNSPSDSSLNLTLTDLPVPSSQVEDRLALIARILDAVGRELTEPCLVHDTEMGPVVVSLDAARVIGRSVRADYPGPTCADLSLSGRHCRVEPTPDGMLLEDLQSTNGTWIDTRRVETRLLRAGDLVRIGRQRFVYFDPQ</sequence>
<reference evidence="2 3" key="1">
    <citation type="submission" date="2021-08" db="EMBL/GenBank/DDBJ databases">
        <authorList>
            <person name="Zhang D."/>
            <person name="Zhang A."/>
            <person name="Wang L."/>
        </authorList>
    </citation>
    <scope>NUCLEOTIDE SEQUENCE [LARGE SCALE GENOMIC DNA]</scope>
    <source>
        <strain evidence="2 3">WL0086</strain>
    </source>
</reference>
<evidence type="ECO:0000313" key="3">
    <source>
        <dbReference type="Proteomes" id="UP000738431"/>
    </source>
</evidence>
<dbReference type="EMBL" id="CP139781">
    <property type="protein sequence ID" value="WRQ86659.1"/>
    <property type="molecule type" value="Genomic_DNA"/>
</dbReference>
<name>A0ABZ1C4Y8_9BACT</name>
<dbReference type="Pfam" id="PF00498">
    <property type="entry name" value="FHA"/>
    <property type="match status" value="1"/>
</dbReference>
<dbReference type="InterPro" id="IPR008984">
    <property type="entry name" value="SMAD_FHA_dom_sf"/>
</dbReference>
<reference evidence="2 3" key="2">
    <citation type="submission" date="2023-12" db="EMBL/GenBank/DDBJ databases">
        <title>Description of an unclassified Opitutus bacterium of Verrucomicrobiota.</title>
        <authorList>
            <person name="Zhang D.-F."/>
        </authorList>
    </citation>
    <scope>NUCLEOTIDE SEQUENCE [LARGE SCALE GENOMIC DNA]</scope>
    <source>
        <strain evidence="2 3">WL0086</strain>
    </source>
</reference>
<dbReference type="Gene3D" id="2.60.200.20">
    <property type="match status" value="1"/>
</dbReference>